<dbReference type="PANTHER" id="PTHR46378">
    <property type="entry name" value="STEROL REGULATORY ELEMENT-BINDING PROTEIN CLEAVAGE-ACTIVATING PROTEIN"/>
    <property type="match status" value="1"/>
</dbReference>
<keyword evidence="7" id="KW-0677">Repeat</keyword>
<evidence type="ECO:0000256" key="7">
    <source>
        <dbReference type="ARBA" id="ARBA00022737"/>
    </source>
</evidence>
<keyword evidence="13 17" id="KW-0472">Membrane</keyword>
<evidence type="ECO:0000256" key="16">
    <source>
        <dbReference type="SAM" id="MobiDB-lite"/>
    </source>
</evidence>
<evidence type="ECO:0000256" key="9">
    <source>
        <dbReference type="ARBA" id="ARBA00022989"/>
    </source>
</evidence>
<dbReference type="EMBL" id="KL197715">
    <property type="protein sequence ID" value="KDQ59623.1"/>
    <property type="molecule type" value="Genomic_DNA"/>
</dbReference>
<dbReference type="GO" id="GO:0032934">
    <property type="term" value="F:sterol binding"/>
    <property type="evidence" value="ECO:0007669"/>
    <property type="project" value="InterPro"/>
</dbReference>
<keyword evidence="9 17" id="KW-1133">Transmembrane helix</keyword>
<feature type="compositionally biased region" description="Pro residues" evidence="16">
    <location>
        <begin position="473"/>
        <end position="483"/>
    </location>
</feature>
<protein>
    <recommendedName>
        <fullName evidence="4">Sterol regulatory element-binding protein cleavage-activating protein</fullName>
    </recommendedName>
</protein>
<evidence type="ECO:0000259" key="18">
    <source>
        <dbReference type="PROSITE" id="PS50156"/>
    </source>
</evidence>
<feature type="domain" description="SSD" evidence="18">
    <location>
        <begin position="291"/>
        <end position="449"/>
    </location>
</feature>
<feature type="transmembrane region" description="Helical" evidence="17">
    <location>
        <begin position="289"/>
        <end position="308"/>
    </location>
</feature>
<dbReference type="InterPro" id="IPR030225">
    <property type="entry name" value="SCAP"/>
</dbReference>
<dbReference type="PANTHER" id="PTHR46378:SF1">
    <property type="entry name" value="STEROL REGULATORY ELEMENT-BINDING PROTEIN CLEAVAGE-ACTIVATING PROTEIN"/>
    <property type="match status" value="1"/>
</dbReference>
<evidence type="ECO:0000256" key="14">
    <source>
        <dbReference type="ARBA" id="ARBA00023180"/>
    </source>
</evidence>
<name>A0A067PXS1_9AGAM</name>
<keyword evidence="20" id="KW-1185">Reference proteome</keyword>
<feature type="region of interest" description="Disordered" evidence="16">
    <location>
        <begin position="465"/>
        <end position="486"/>
    </location>
</feature>
<evidence type="ECO:0000256" key="5">
    <source>
        <dbReference type="ARBA" id="ARBA00022574"/>
    </source>
</evidence>
<evidence type="ECO:0000313" key="20">
    <source>
        <dbReference type="Proteomes" id="UP000027265"/>
    </source>
</evidence>
<keyword evidence="8" id="KW-0256">Endoplasmic reticulum</keyword>
<evidence type="ECO:0000256" key="17">
    <source>
        <dbReference type="SAM" id="Phobius"/>
    </source>
</evidence>
<keyword evidence="11" id="KW-0443">Lipid metabolism</keyword>
<feature type="transmembrane region" description="Helical" evidence="17">
    <location>
        <begin position="427"/>
        <end position="449"/>
    </location>
</feature>
<proteinExistence type="inferred from homology"/>
<evidence type="ECO:0000256" key="8">
    <source>
        <dbReference type="ARBA" id="ARBA00022824"/>
    </source>
</evidence>
<evidence type="ECO:0000256" key="11">
    <source>
        <dbReference type="ARBA" id="ARBA00023098"/>
    </source>
</evidence>
<dbReference type="InterPro" id="IPR053958">
    <property type="entry name" value="HMGCR/SNAP/NPC1-like_SSD"/>
</dbReference>
<dbReference type="OrthoDB" id="6510177at2759"/>
<dbReference type="SUPFAM" id="SSF82866">
    <property type="entry name" value="Multidrug efflux transporter AcrB transmembrane domain"/>
    <property type="match status" value="1"/>
</dbReference>
<comment type="similarity">
    <text evidence="3">Belongs to the WD repeat SCAP family.</text>
</comment>
<dbReference type="InterPro" id="IPR000731">
    <property type="entry name" value="SSD"/>
</dbReference>
<keyword evidence="14" id="KW-0325">Glycoprotein</keyword>
<dbReference type="HOGENOM" id="CLU_003290_0_0_1"/>
<reference evidence="20" key="1">
    <citation type="journal article" date="2014" name="Proc. Natl. Acad. Sci. U.S.A.">
        <title>Extensive sampling of basidiomycete genomes demonstrates inadequacy of the white-rot/brown-rot paradigm for wood decay fungi.</title>
        <authorList>
            <person name="Riley R."/>
            <person name="Salamov A.A."/>
            <person name="Brown D.W."/>
            <person name="Nagy L.G."/>
            <person name="Floudas D."/>
            <person name="Held B.W."/>
            <person name="Levasseur A."/>
            <person name="Lombard V."/>
            <person name="Morin E."/>
            <person name="Otillar R."/>
            <person name="Lindquist E.A."/>
            <person name="Sun H."/>
            <person name="LaButti K.M."/>
            <person name="Schmutz J."/>
            <person name="Jabbour D."/>
            <person name="Luo H."/>
            <person name="Baker S.E."/>
            <person name="Pisabarro A.G."/>
            <person name="Walton J.D."/>
            <person name="Blanchette R.A."/>
            <person name="Henrissat B."/>
            <person name="Martin F."/>
            <person name="Cullen D."/>
            <person name="Hibbett D.S."/>
            <person name="Grigoriev I.V."/>
        </authorList>
    </citation>
    <scope>NUCLEOTIDE SEQUENCE [LARGE SCALE GENOMIC DNA]</scope>
    <source>
        <strain evidence="20">MUCL 33604</strain>
    </source>
</reference>
<sequence>MPAFVVSGLQRVRNVGGRFFRHFGIHCATHQIRVIIISCLVITSLFYPALSIYSSSQPQLIAHYSSRIRDTLHFLEGFGYPAHDDLHDIWTRHNALHVREDPIARALCATERTLRVERILAYSPELENDNALNPHTILATMELETAISKILSTRRAKCLTKPGGECLVISPSMFWSGDEQVLQSQANVFGSVNLSKNVSASGIPVTPHMVLAGRRLNEHFTSQVDFASALALTFIFVETDCLDDSGHISWRKVLEDATAGNAQLVFETQEPNIVTLELDTKTSHRRGSFVISAFICMAYLIFLGYFVVSMRRMNTVHSRIGLAFTGLVELLVSTITSLSVCALVGFKITMVPWAFLLIVILFVGAENMFALVDAVVKTSITLSVKDRIGEGLSRAGTSNTLKVVTYNSILGVIAFFSVGAIRQFCTFAIVVLVAHWFLVHTFFTTVLSIDIQRLELDELLRQDSSLAPSAGTPRPPVSNPPSNQPWRRSIMAANNLLHGRATKNLSLLLLLAVTATLYYATSPPTSALNREEPRFPFTPSSSAKPKHIPIGVDPAEDIWKTLNPVSNDPVIHLRIESPTIVAFTSSGGADATVDLLPNRSRLTMKTIEAFTWLLKIVVFPISVTTGTLYGLLLYLLKDAELLEAQRNRAGPDAPPKEEDAVEPQISFTTLPRAFPTDVELIAASKDGRFAASIGLGNELVVWRTDTKDCIQIDATDVLTYGASTSSATSALTALALDEYGQFCAVGTGAGVIAIWSINETSAIPFQHHLSSESLSSTVTDIEFLQVVSSPTTRLSTARSPASPPPLVSVYDNGAAVKWTTVPVPVATPINSSRPPFVDRSMLLRFEGDETPLIAFSMEDGLLEISEIGLREGGLGPDCQFLVGNPIDRAVKVHGRYLDFGGERHLIIAVGTRAGVVSLWDAKLGDCISVLDEGWGEVTGLRISPIRRKACSICGEYPPESFSVAISVHSRIIFHRVYASVQGRQCSCPRCQPHQSPVRNVGLGRRSRSSSQAPSPGSASPVIARSRLPSVSDGAVANIALSFPVSGHGVHSRRISEKDALRRGSDNLSVTIDGEEDGFPSLVGPDTTLPSMAARSALWQSAVIVRSAEATLDRGGWDVFNGRFVGVRRKPRTIGKPKERLSVPVDSRHLPGLSIATLERWELWTFDPQSSSLRASSLVTLHQRQPVITEDPHRRRSASSGNKGLNVPGIPFTRVSSVVGGRTFCLSGFGNTLGLFSLELP</sequence>
<dbReference type="Proteomes" id="UP000027265">
    <property type="component" value="Unassembled WGS sequence"/>
</dbReference>
<dbReference type="GO" id="GO:0045540">
    <property type="term" value="P:regulation of cholesterol biosynthetic process"/>
    <property type="evidence" value="ECO:0007669"/>
    <property type="project" value="TreeGrafter"/>
</dbReference>
<evidence type="ECO:0000256" key="2">
    <source>
        <dbReference type="ARBA" id="ARBA00004653"/>
    </source>
</evidence>
<feature type="transmembrane region" description="Helical" evidence="17">
    <location>
        <begin position="505"/>
        <end position="521"/>
    </location>
</feature>
<keyword evidence="10" id="KW-0333">Golgi apparatus</keyword>
<dbReference type="STRING" id="933084.A0A067PXS1"/>
<dbReference type="AlphaFoldDB" id="A0A067PXS1"/>
<keyword evidence="6 17" id="KW-0812">Transmembrane</keyword>
<dbReference type="GO" id="GO:0032936">
    <property type="term" value="C:SREBP-SCAP complex"/>
    <property type="evidence" value="ECO:0007669"/>
    <property type="project" value="TreeGrafter"/>
</dbReference>
<evidence type="ECO:0000256" key="6">
    <source>
        <dbReference type="ARBA" id="ARBA00022692"/>
    </source>
</evidence>
<accession>A0A067PXS1</accession>
<keyword evidence="12" id="KW-0446">Lipid-binding</keyword>
<dbReference type="PROSITE" id="PS50156">
    <property type="entry name" value="SSD"/>
    <property type="match status" value="1"/>
</dbReference>
<evidence type="ECO:0000256" key="3">
    <source>
        <dbReference type="ARBA" id="ARBA00007410"/>
    </source>
</evidence>
<dbReference type="InterPro" id="IPR015943">
    <property type="entry name" value="WD40/YVTN_repeat-like_dom_sf"/>
</dbReference>
<feature type="transmembrane region" description="Helical" evidence="17">
    <location>
        <begin position="352"/>
        <end position="376"/>
    </location>
</feature>
<feature type="compositionally biased region" description="Low complexity" evidence="16">
    <location>
        <begin position="1008"/>
        <end position="1020"/>
    </location>
</feature>
<dbReference type="Gene3D" id="2.130.10.10">
    <property type="entry name" value="YVTN repeat-like/Quinoprotein amine dehydrogenase"/>
    <property type="match status" value="1"/>
</dbReference>
<organism evidence="19 20">
    <name type="scientific">Jaapia argillacea MUCL 33604</name>
    <dbReference type="NCBI Taxonomy" id="933084"/>
    <lineage>
        <taxon>Eukaryota</taxon>
        <taxon>Fungi</taxon>
        <taxon>Dikarya</taxon>
        <taxon>Basidiomycota</taxon>
        <taxon>Agaricomycotina</taxon>
        <taxon>Agaricomycetes</taxon>
        <taxon>Agaricomycetidae</taxon>
        <taxon>Jaapiales</taxon>
        <taxon>Jaapiaceae</taxon>
        <taxon>Jaapia</taxon>
    </lineage>
</organism>
<evidence type="ECO:0000256" key="15">
    <source>
        <dbReference type="ARBA" id="ARBA00023221"/>
    </source>
</evidence>
<dbReference type="InterPro" id="IPR036322">
    <property type="entry name" value="WD40_repeat_dom_sf"/>
</dbReference>
<feature type="transmembrane region" description="Helical" evidence="17">
    <location>
        <begin position="612"/>
        <end position="636"/>
    </location>
</feature>
<dbReference type="GO" id="GO:0005789">
    <property type="term" value="C:endoplasmic reticulum membrane"/>
    <property type="evidence" value="ECO:0007669"/>
    <property type="project" value="UniProtKB-SubCell"/>
</dbReference>
<feature type="transmembrane region" description="Helical" evidence="17">
    <location>
        <begin position="320"/>
        <end position="346"/>
    </location>
</feature>
<dbReference type="GO" id="GO:0008202">
    <property type="term" value="P:steroid metabolic process"/>
    <property type="evidence" value="ECO:0007669"/>
    <property type="project" value="UniProtKB-KW"/>
</dbReference>
<evidence type="ECO:0000256" key="10">
    <source>
        <dbReference type="ARBA" id="ARBA00023034"/>
    </source>
</evidence>
<dbReference type="GO" id="GO:0032933">
    <property type="term" value="P:SREBP signaling pathway"/>
    <property type="evidence" value="ECO:0007669"/>
    <property type="project" value="InterPro"/>
</dbReference>
<dbReference type="GO" id="GO:0000139">
    <property type="term" value="C:Golgi membrane"/>
    <property type="evidence" value="ECO:0007669"/>
    <property type="project" value="UniProtKB-SubCell"/>
</dbReference>
<dbReference type="InParanoid" id="A0A067PXS1"/>
<evidence type="ECO:0000256" key="12">
    <source>
        <dbReference type="ARBA" id="ARBA00023121"/>
    </source>
</evidence>
<evidence type="ECO:0000256" key="1">
    <source>
        <dbReference type="ARBA" id="ARBA00004477"/>
    </source>
</evidence>
<keyword evidence="15" id="KW-0753">Steroid metabolism</keyword>
<keyword evidence="5" id="KW-0853">WD repeat</keyword>
<feature type="transmembrane region" description="Helical" evidence="17">
    <location>
        <begin position="403"/>
        <end position="421"/>
    </location>
</feature>
<dbReference type="SUPFAM" id="SSF50978">
    <property type="entry name" value="WD40 repeat-like"/>
    <property type="match status" value="1"/>
</dbReference>
<gene>
    <name evidence="19" type="ORF">JAAARDRAFT_33205</name>
</gene>
<evidence type="ECO:0000313" key="19">
    <source>
        <dbReference type="EMBL" id="KDQ59623.1"/>
    </source>
</evidence>
<evidence type="ECO:0000256" key="4">
    <source>
        <dbReference type="ARBA" id="ARBA00019541"/>
    </source>
</evidence>
<feature type="transmembrane region" description="Helical" evidence="17">
    <location>
        <begin position="32"/>
        <end position="50"/>
    </location>
</feature>
<evidence type="ECO:0000256" key="13">
    <source>
        <dbReference type="ARBA" id="ARBA00023136"/>
    </source>
</evidence>
<comment type="subcellular location">
    <subcellularLocation>
        <location evidence="1">Endoplasmic reticulum membrane</location>
        <topology evidence="1">Multi-pass membrane protein</topology>
    </subcellularLocation>
    <subcellularLocation>
        <location evidence="2">Golgi apparatus membrane</location>
        <topology evidence="2">Multi-pass membrane protein</topology>
    </subcellularLocation>
</comment>
<feature type="region of interest" description="Disordered" evidence="16">
    <location>
        <begin position="996"/>
        <end position="1022"/>
    </location>
</feature>
<dbReference type="Pfam" id="PF12349">
    <property type="entry name" value="Sterol-sensing"/>
    <property type="match status" value="1"/>
</dbReference>